<evidence type="ECO:0000256" key="5">
    <source>
        <dbReference type="ARBA" id="ARBA00023136"/>
    </source>
</evidence>
<dbReference type="Pfam" id="PF00754">
    <property type="entry name" value="F5_F8_type_C"/>
    <property type="match status" value="1"/>
</dbReference>
<dbReference type="GeneTree" id="ENSGT00940000157334"/>
<dbReference type="STRING" id="1676925.ENSPKIP00000003799"/>
<dbReference type="InterPro" id="IPR000859">
    <property type="entry name" value="CUB_dom"/>
</dbReference>
<keyword evidence="5 9" id="KW-0472">Membrane</keyword>
<feature type="signal peptide" evidence="10">
    <location>
        <begin position="1"/>
        <end position="31"/>
    </location>
</feature>
<dbReference type="OrthoDB" id="6369184at2759"/>
<feature type="domain" description="F5/8 type C" evidence="12">
    <location>
        <begin position="254"/>
        <end position="404"/>
    </location>
</feature>
<feature type="domain" description="CUB" evidence="11">
    <location>
        <begin position="37"/>
        <end position="150"/>
    </location>
</feature>
<dbReference type="SUPFAM" id="SSF49854">
    <property type="entry name" value="Spermadhesin, CUB domain"/>
    <property type="match status" value="1"/>
</dbReference>
<evidence type="ECO:0000256" key="10">
    <source>
        <dbReference type="SAM" id="SignalP"/>
    </source>
</evidence>
<comment type="caution">
    <text evidence="7">Lacks conserved residue(s) required for the propagation of feature annotation.</text>
</comment>
<dbReference type="PROSITE" id="PS50820">
    <property type="entry name" value="LCCL"/>
    <property type="match status" value="1"/>
</dbReference>
<dbReference type="Gene3D" id="2.60.120.290">
    <property type="entry name" value="Spermadhesin, CUB domain"/>
    <property type="match status" value="1"/>
</dbReference>
<reference evidence="14" key="2">
    <citation type="submission" date="2025-09" db="UniProtKB">
        <authorList>
            <consortium name="Ensembl"/>
        </authorList>
    </citation>
    <scope>IDENTIFICATION</scope>
</reference>
<dbReference type="InterPro" id="IPR004043">
    <property type="entry name" value="LCCL"/>
</dbReference>
<organism evidence="14 15">
    <name type="scientific">Paramormyrops kingsleyae</name>
    <dbReference type="NCBI Taxonomy" id="1676925"/>
    <lineage>
        <taxon>Eukaryota</taxon>
        <taxon>Metazoa</taxon>
        <taxon>Chordata</taxon>
        <taxon>Craniata</taxon>
        <taxon>Vertebrata</taxon>
        <taxon>Euteleostomi</taxon>
        <taxon>Actinopterygii</taxon>
        <taxon>Neopterygii</taxon>
        <taxon>Teleostei</taxon>
        <taxon>Osteoglossocephala</taxon>
        <taxon>Osteoglossomorpha</taxon>
        <taxon>Osteoglossiformes</taxon>
        <taxon>Mormyridae</taxon>
        <taxon>Paramormyrops</taxon>
    </lineage>
</organism>
<dbReference type="PANTHER" id="PTHR46806:SF6">
    <property type="entry name" value="DISCOIDIN, CUB AND LCCL DOMAIN CONTAINING 1"/>
    <property type="match status" value="1"/>
</dbReference>
<dbReference type="SMART" id="SM00231">
    <property type="entry name" value="FA58C"/>
    <property type="match status" value="1"/>
</dbReference>
<evidence type="ECO:0000256" key="6">
    <source>
        <dbReference type="ARBA" id="ARBA00023157"/>
    </source>
</evidence>
<feature type="disulfide bond" evidence="7">
    <location>
        <begin position="37"/>
        <end position="64"/>
    </location>
</feature>
<dbReference type="SMART" id="SM00603">
    <property type="entry name" value="LCCL"/>
    <property type="match status" value="1"/>
</dbReference>
<dbReference type="GO" id="GO:0038023">
    <property type="term" value="F:signaling receptor activity"/>
    <property type="evidence" value="ECO:0007669"/>
    <property type="project" value="TreeGrafter"/>
</dbReference>
<dbReference type="Gene3D" id="2.170.130.20">
    <property type="entry name" value="LCCL-like domain"/>
    <property type="match status" value="1"/>
</dbReference>
<evidence type="ECO:0000256" key="3">
    <source>
        <dbReference type="ARBA" id="ARBA00022692"/>
    </source>
</evidence>
<dbReference type="Proteomes" id="UP000261540">
    <property type="component" value="Unplaced"/>
</dbReference>
<evidence type="ECO:0000256" key="4">
    <source>
        <dbReference type="ARBA" id="ARBA00022989"/>
    </source>
</evidence>
<keyword evidence="2" id="KW-0597">Phosphoprotein</keyword>
<keyword evidence="10" id="KW-0732">Signal</keyword>
<dbReference type="KEGG" id="pki:111841702"/>
<name>A0A3B3QDE3_9TELE</name>
<keyword evidence="6 7" id="KW-1015">Disulfide bond</keyword>
<evidence type="ECO:0000256" key="8">
    <source>
        <dbReference type="SAM" id="MobiDB-lite"/>
    </source>
</evidence>
<dbReference type="SMART" id="SM00042">
    <property type="entry name" value="CUB"/>
    <property type="match status" value="1"/>
</dbReference>
<dbReference type="PROSITE" id="PS01180">
    <property type="entry name" value="CUB"/>
    <property type="match status" value="1"/>
</dbReference>
<dbReference type="InterPro" id="IPR000421">
    <property type="entry name" value="FA58C"/>
</dbReference>
<dbReference type="PROSITE" id="PS01285">
    <property type="entry name" value="FA58C_1"/>
    <property type="match status" value="1"/>
</dbReference>
<evidence type="ECO:0000256" key="1">
    <source>
        <dbReference type="ARBA" id="ARBA00004479"/>
    </source>
</evidence>
<feature type="region of interest" description="Disordered" evidence="8">
    <location>
        <begin position="614"/>
        <end position="640"/>
    </location>
</feature>
<protein>
    <submittedName>
        <fullName evidence="14">Discoidin, CUB and LCCL domain-containing protein 1-like</fullName>
    </submittedName>
</protein>
<keyword evidence="15" id="KW-1185">Reference proteome</keyword>
<dbReference type="InterPro" id="IPR008979">
    <property type="entry name" value="Galactose-bd-like_sf"/>
</dbReference>
<dbReference type="InterPro" id="IPR050633">
    <property type="entry name" value="Neuropilin_MCO_CoagFactor"/>
</dbReference>
<dbReference type="PANTHER" id="PTHR46806">
    <property type="entry name" value="F5/8 TYPE C DOMAIN-CONTAINING PROTEIN"/>
    <property type="match status" value="1"/>
</dbReference>
<dbReference type="InterPro" id="IPR036609">
    <property type="entry name" value="LCCL_sf"/>
</dbReference>
<dbReference type="Pfam" id="PF03815">
    <property type="entry name" value="LCCL"/>
    <property type="match status" value="1"/>
</dbReference>
<evidence type="ECO:0000313" key="14">
    <source>
        <dbReference type="Ensembl" id="ENSPKIP00000003799.1"/>
    </source>
</evidence>
<keyword evidence="4 9" id="KW-1133">Transmembrane helix</keyword>
<evidence type="ECO:0000259" key="13">
    <source>
        <dbReference type="PROSITE" id="PS50820"/>
    </source>
</evidence>
<evidence type="ECO:0000313" key="15">
    <source>
        <dbReference type="Proteomes" id="UP000261540"/>
    </source>
</evidence>
<dbReference type="SUPFAM" id="SSF49785">
    <property type="entry name" value="Galactose-binding domain-like"/>
    <property type="match status" value="1"/>
</dbReference>
<dbReference type="SUPFAM" id="SSF69848">
    <property type="entry name" value="LCCL domain"/>
    <property type="match status" value="1"/>
</dbReference>
<evidence type="ECO:0000256" key="2">
    <source>
        <dbReference type="ARBA" id="ARBA00022553"/>
    </source>
</evidence>
<dbReference type="GO" id="GO:0005886">
    <property type="term" value="C:plasma membrane"/>
    <property type="evidence" value="ECO:0007669"/>
    <property type="project" value="TreeGrafter"/>
</dbReference>
<evidence type="ECO:0000259" key="12">
    <source>
        <dbReference type="PROSITE" id="PS50022"/>
    </source>
</evidence>
<feature type="transmembrane region" description="Helical" evidence="9">
    <location>
        <begin position="444"/>
        <end position="469"/>
    </location>
</feature>
<dbReference type="Gene3D" id="2.60.120.260">
    <property type="entry name" value="Galactose-binding domain-like"/>
    <property type="match status" value="1"/>
</dbReference>
<evidence type="ECO:0000256" key="9">
    <source>
        <dbReference type="SAM" id="Phobius"/>
    </source>
</evidence>
<dbReference type="Ensembl" id="ENSPKIT00000027765.1">
    <property type="protein sequence ID" value="ENSPKIP00000003799.1"/>
    <property type="gene ID" value="ENSPKIG00000021140.1"/>
</dbReference>
<comment type="subcellular location">
    <subcellularLocation>
        <location evidence="1">Membrane</location>
        <topology evidence="1">Single-pass type I membrane protein</topology>
    </subcellularLocation>
</comment>
<sequence length="661" mass="71903">MIGMLRNIRDAIHFLTRFLLLLYIKTLEIHGQDGDGCGHSVAGLLSGTLASRSFPGTYPNNTRCQWRLTVPLGHRLRLAFGDFDLEASTNCRSGSLTITPDNGAPSLGPLCGHMDTAWRRLTLNSSQVTVLFVSGVHRSGRGFLLSYASDRQPDLISCMERGTHYSSDQFSAFCPAGCKDVTGDVWGRSAQGYRDTSVLCKAAIHAGVVSDALGGPITVSRERSITLYESSFANGIFSKTGSLSEKKLVFQRDCGGPLNVSSFNVSSVSEEGGSGRRRIAWLTSSRDTEHDDTPWVASGDDRSPWLMVNLQSKSSVTGIITKGFHSGSSAFYVKSYILLYSKDSKTWRTYKGAVSKEKKVFEGNSDSFQDVLNSLIPPVVAQYILVRPQEWHVRPAMHIQVLGCPAVQPRMANTPKTMAPTPTTDKHPVLNEAEIKEIVKGPALTVWVAVGIPLSLVLCACCLLAGLRWKRRTHDVAKKDSLAQDCHSFQGKNMTLCEELDLPLERGIHDPLPSPPRNVYASPDLLTVGPKLGSTFRPASDGGYTSPLVRSHYDVPGRVAVEYAEPLLPEPEYATPFGEQPPDPPAPVLHAKGGRLAIHLPPLALRTNGSLQAQYDCPTRRGRPSGSSFPLSGESGPHSTSVLYAEPQLAAHPAQHIYHEP</sequence>
<dbReference type="CDD" id="cd00041">
    <property type="entry name" value="CUB"/>
    <property type="match status" value="1"/>
</dbReference>
<keyword evidence="3 9" id="KW-0812">Transmembrane</keyword>
<evidence type="ECO:0000259" key="11">
    <source>
        <dbReference type="PROSITE" id="PS01180"/>
    </source>
</evidence>
<feature type="chain" id="PRO_5017267768" evidence="10">
    <location>
        <begin position="32"/>
        <end position="661"/>
    </location>
</feature>
<dbReference type="InterPro" id="IPR035914">
    <property type="entry name" value="Sperma_CUB_dom_sf"/>
</dbReference>
<reference evidence="14" key="1">
    <citation type="submission" date="2025-08" db="UniProtKB">
        <authorList>
            <consortium name="Ensembl"/>
        </authorList>
    </citation>
    <scope>IDENTIFICATION</scope>
</reference>
<evidence type="ECO:0000256" key="7">
    <source>
        <dbReference type="PROSITE-ProRule" id="PRU00059"/>
    </source>
</evidence>
<feature type="domain" description="LCCL" evidence="13">
    <location>
        <begin position="152"/>
        <end position="248"/>
    </location>
</feature>
<dbReference type="PROSITE" id="PS50022">
    <property type="entry name" value="FA58C_3"/>
    <property type="match status" value="1"/>
</dbReference>
<dbReference type="AlphaFoldDB" id="A0A3B3QDE3"/>
<dbReference type="CDD" id="cd00057">
    <property type="entry name" value="FA58C"/>
    <property type="match status" value="1"/>
</dbReference>
<dbReference type="Pfam" id="PF00431">
    <property type="entry name" value="CUB"/>
    <property type="match status" value="1"/>
</dbReference>
<proteinExistence type="predicted"/>
<accession>A0A3B3QDE3</accession>